<dbReference type="PANTHER" id="PTHR33745">
    <property type="entry name" value="RSBT ANTAGONIST PROTEIN RSBS-RELATED"/>
    <property type="match status" value="1"/>
</dbReference>
<evidence type="ECO:0000313" key="2">
    <source>
        <dbReference type="EMBL" id="SFV75160.1"/>
    </source>
</evidence>
<reference evidence="2" key="1">
    <citation type="submission" date="2016-10" db="EMBL/GenBank/DDBJ databases">
        <authorList>
            <person name="de Groot N.N."/>
        </authorList>
    </citation>
    <scope>NUCLEOTIDE SEQUENCE</scope>
</reference>
<protein>
    <submittedName>
        <fullName evidence="2">RsbR, positive regulator of sigma-B</fullName>
    </submittedName>
</protein>
<dbReference type="PROSITE" id="PS50801">
    <property type="entry name" value="STAS"/>
    <property type="match status" value="1"/>
</dbReference>
<dbReference type="InterPro" id="IPR036513">
    <property type="entry name" value="STAS_dom_sf"/>
</dbReference>
<dbReference type="InterPro" id="IPR002645">
    <property type="entry name" value="STAS_dom"/>
</dbReference>
<dbReference type="Gene3D" id="3.30.750.24">
    <property type="entry name" value="STAS domain"/>
    <property type="match status" value="1"/>
</dbReference>
<dbReference type="SUPFAM" id="SSF52091">
    <property type="entry name" value="SpoIIaa-like"/>
    <property type="match status" value="1"/>
</dbReference>
<gene>
    <name evidence="2" type="ORF">MNB_SM-3-1249</name>
</gene>
<evidence type="ECO:0000259" key="1">
    <source>
        <dbReference type="PROSITE" id="PS50801"/>
    </source>
</evidence>
<dbReference type="Pfam" id="PF01740">
    <property type="entry name" value="STAS"/>
    <property type="match status" value="1"/>
</dbReference>
<dbReference type="EMBL" id="FPHP01000018">
    <property type="protein sequence ID" value="SFV75160.1"/>
    <property type="molecule type" value="Genomic_DNA"/>
</dbReference>
<dbReference type="InterPro" id="IPR051932">
    <property type="entry name" value="Bact_StressResp_Reg"/>
</dbReference>
<name>A0A1W1D3S6_9ZZZZ</name>
<feature type="domain" description="STAS" evidence="1">
    <location>
        <begin position="150"/>
        <end position="261"/>
    </location>
</feature>
<proteinExistence type="predicted"/>
<dbReference type="CDD" id="cd07041">
    <property type="entry name" value="STAS_RsbR_RsbS_like"/>
    <property type="match status" value="1"/>
</dbReference>
<accession>A0A1W1D3S6</accession>
<organism evidence="2">
    <name type="scientific">hydrothermal vent metagenome</name>
    <dbReference type="NCBI Taxonomy" id="652676"/>
    <lineage>
        <taxon>unclassified sequences</taxon>
        <taxon>metagenomes</taxon>
        <taxon>ecological metagenomes</taxon>
    </lineage>
</organism>
<dbReference type="AlphaFoldDB" id="A0A1W1D3S6"/>
<sequence>MDNNFYTQLQKIISNQSEEIIKYWLEYFDDDDEKDDAYRYYDDFLGFFEECLLVQLDINSDEREAMLLFLTKLQETIGMENFYQFKNSVYSCYLKFPILKIMEKESLFTLENVSVITTFFENLTSALIMQEYDKNTKFKIQSSEELAQREAPMSELWDEVFMVSIVGTLDSDRVLKIIDKVLDFLEQKESSYVIIDIGAIFDINSEVTNQILKLNNAVHFMGATPMLTGITKNIAKSLTHLDISLGDIKTFSSTRTALKAILDKNS</sequence>